<dbReference type="InterPro" id="IPR001895">
    <property type="entry name" value="RASGEF_cat_dom"/>
</dbReference>
<dbReference type="SUPFAM" id="SSF48366">
    <property type="entry name" value="Ras GEF"/>
    <property type="match status" value="1"/>
</dbReference>
<evidence type="ECO:0000313" key="13">
    <source>
        <dbReference type="Proteomes" id="UP000472274"/>
    </source>
</evidence>
<dbReference type="PANTHER" id="PTHR23113:SF157">
    <property type="entry name" value="RAS GUANYL-RELEASING PROTEIN 4"/>
    <property type="match status" value="1"/>
</dbReference>
<feature type="compositionally biased region" description="Pro residues" evidence="8">
    <location>
        <begin position="113"/>
        <end position="135"/>
    </location>
</feature>
<dbReference type="Gene3D" id="3.30.60.20">
    <property type="match status" value="1"/>
</dbReference>
<sequence length="855" mass="93380">MGGTGDRQQGALCGALQAGGGGALRTPGFYSRGLQGGWSLNSEPPTGRRLGRIRWKDANGSATLSGERPPCPPIPPLLPLHLPSLPCPPLLPHTPIPPSLPLLPAPALLPHPASPITPLPPTAPPVPPPPHPPSLPSQSHCSPTPPTNIPHPSNAPRSRSAPPSPPTLPAPPWERLGGGATCSRCPNPAPRFLPPPRYWITHHPEAFRLEPQLEEAMGELWQAVQAEGHGQCQPADTTHVWTRKVSYQSSPGCNKKRKVSLLFDHLDAAELAEHLSYLEFKAFCRISYGDYRSYVLQGSVRENLALERSVALCNSISQWVQVMILNRPTPQQRAEVFTKFIRVTQKLRQLQNFNTLMAVVGGLCHSAISRLKDTHALLPQEVTKTLAEMTELLSSCCNYSAYRRAYSECTGFKIPIVGVHLKDLVSLHEALPDRLGGQLNLNKLQGLYQQARELQALQQATPPFAANKDLVHLLTLSLDLYYTDDEIYELSYAREPRCPKSLPATPFKPPVVVEWAPGVAPKPDRFTISKHVQQMVESVFKNYDHDQRGCISPEDFEKIVASFPFSFYGLGKDREGPYSRQEITDYFMRACAVFSKLGLGFLHDFQEATFKKPTFCHSCNGFLWGVSKQGYRCRDCGMSCHKQCKDLVELECKKRFHARAPEGGTPRAATPAATQHPSSGTAGRARDLHATPSPSSNNGTVHPPCPHQDKERAVVLAGVPASRRRTRDAWTQTDGTSPTAEGHKPHGCSGDQKLLEQLQELEKVRSQNRGTMWGGGGLETTPAPPQWLGMQIGPPTGGVGWGLPLHSSAGSLLSPPNPPPWGSAPPHCRSGTSCCWRTSGSTAATPSWRRRTGGC</sequence>
<dbReference type="InterPro" id="IPR008937">
    <property type="entry name" value="Ras-like_GEF"/>
</dbReference>
<dbReference type="Pfam" id="PF00130">
    <property type="entry name" value="C1_1"/>
    <property type="match status" value="1"/>
</dbReference>
<feature type="region of interest" description="Disordered" evidence="8">
    <location>
        <begin position="113"/>
        <end position="181"/>
    </location>
</feature>
<dbReference type="PROSITE" id="PS50222">
    <property type="entry name" value="EF_HAND_2"/>
    <property type="match status" value="1"/>
</dbReference>
<dbReference type="InterPro" id="IPR002219">
    <property type="entry name" value="PKC_DAG/PE"/>
</dbReference>
<dbReference type="GO" id="GO:0009898">
    <property type="term" value="C:cytoplasmic side of plasma membrane"/>
    <property type="evidence" value="ECO:0007669"/>
    <property type="project" value="Ensembl"/>
</dbReference>
<reference evidence="12" key="1">
    <citation type="submission" date="2025-08" db="UniProtKB">
        <authorList>
            <consortium name="Ensembl"/>
        </authorList>
    </citation>
    <scope>IDENTIFICATION</scope>
</reference>
<feature type="compositionally biased region" description="Low complexity" evidence="8">
    <location>
        <begin position="661"/>
        <end position="674"/>
    </location>
</feature>
<name>A0A674IGN2_9SAUR</name>
<dbReference type="AlphaFoldDB" id="A0A674IGN2"/>
<dbReference type="Gene3D" id="1.10.840.10">
    <property type="entry name" value="Ras guanine-nucleotide exchange factors catalytic domain"/>
    <property type="match status" value="1"/>
</dbReference>
<feature type="compositionally biased region" description="Low complexity" evidence="8">
    <location>
        <begin position="150"/>
        <end position="161"/>
    </location>
</feature>
<proteinExistence type="inferred from homology"/>
<evidence type="ECO:0000313" key="12">
    <source>
        <dbReference type="Ensembl" id="ENSTMTP00000006937.1"/>
    </source>
</evidence>
<evidence type="ECO:0000256" key="3">
    <source>
        <dbReference type="ARBA" id="ARBA00022723"/>
    </source>
</evidence>
<dbReference type="PROSITE" id="PS00479">
    <property type="entry name" value="ZF_DAG_PE_1"/>
    <property type="match status" value="1"/>
</dbReference>
<feature type="domain" description="EF-hand" evidence="11">
    <location>
        <begin position="531"/>
        <end position="566"/>
    </location>
</feature>
<dbReference type="PROSITE" id="PS50009">
    <property type="entry name" value="RASGEF_CAT"/>
    <property type="match status" value="1"/>
</dbReference>
<dbReference type="GO" id="GO:0007265">
    <property type="term" value="P:Ras protein signal transduction"/>
    <property type="evidence" value="ECO:0007669"/>
    <property type="project" value="TreeGrafter"/>
</dbReference>
<keyword evidence="4" id="KW-0863">Zinc-finger</keyword>
<dbReference type="InterPro" id="IPR046349">
    <property type="entry name" value="C1-like_sf"/>
</dbReference>
<dbReference type="Gene3D" id="1.20.870.10">
    <property type="entry name" value="Son of sevenless (SoS) protein Chain: S domain 1"/>
    <property type="match status" value="1"/>
</dbReference>
<dbReference type="InterPro" id="IPR023578">
    <property type="entry name" value="Ras_GEF_dom_sf"/>
</dbReference>
<dbReference type="FunFam" id="1.10.840.10:FF:000003">
    <property type="entry name" value="Ras guanyl-releasing protein 3 isoform 1"/>
    <property type="match status" value="1"/>
</dbReference>
<dbReference type="PANTHER" id="PTHR23113">
    <property type="entry name" value="GUANINE NUCLEOTIDE EXCHANGE FACTOR"/>
    <property type="match status" value="1"/>
</dbReference>
<evidence type="ECO:0000256" key="7">
    <source>
        <dbReference type="PROSITE-ProRule" id="PRU00168"/>
    </source>
</evidence>
<feature type="region of interest" description="Disordered" evidence="8">
    <location>
        <begin position="660"/>
        <end position="750"/>
    </location>
</feature>
<dbReference type="GeneTree" id="ENSGT00940000159883"/>
<dbReference type="Gene3D" id="1.10.238.10">
    <property type="entry name" value="EF-hand"/>
    <property type="match status" value="1"/>
</dbReference>
<dbReference type="InterPro" id="IPR002048">
    <property type="entry name" value="EF_hand_dom"/>
</dbReference>
<evidence type="ECO:0000259" key="11">
    <source>
        <dbReference type="PROSITE" id="PS50222"/>
    </source>
</evidence>
<protein>
    <submittedName>
        <fullName evidence="12">RAS guanyl releasing protein 4</fullName>
    </submittedName>
</protein>
<accession>A0A674IGN2</accession>
<keyword evidence="13" id="KW-1185">Reference proteome</keyword>
<dbReference type="GO" id="GO:0005085">
    <property type="term" value="F:guanyl-nucleotide exchange factor activity"/>
    <property type="evidence" value="ECO:0007669"/>
    <property type="project" value="UniProtKB-KW"/>
</dbReference>
<evidence type="ECO:0000256" key="8">
    <source>
        <dbReference type="SAM" id="MobiDB-lite"/>
    </source>
</evidence>
<keyword evidence="5" id="KW-0862">Zinc</keyword>
<feature type="region of interest" description="Disordered" evidence="8">
    <location>
        <begin position="24"/>
        <end position="51"/>
    </location>
</feature>
<dbReference type="CDD" id="cd00155">
    <property type="entry name" value="RasGEF"/>
    <property type="match status" value="1"/>
</dbReference>
<dbReference type="GO" id="GO:0008270">
    <property type="term" value="F:zinc ion binding"/>
    <property type="evidence" value="ECO:0007669"/>
    <property type="project" value="UniProtKB-KW"/>
</dbReference>
<dbReference type="Pfam" id="PF00617">
    <property type="entry name" value="RasGEF"/>
    <property type="match status" value="1"/>
</dbReference>
<evidence type="ECO:0000256" key="4">
    <source>
        <dbReference type="ARBA" id="ARBA00022771"/>
    </source>
</evidence>
<dbReference type="FunFam" id="3.30.60.20:FF:000037">
    <property type="entry name" value="RAS guanyl releasing protein 4"/>
    <property type="match status" value="1"/>
</dbReference>
<reference evidence="12" key="2">
    <citation type="submission" date="2025-09" db="UniProtKB">
        <authorList>
            <consortium name="Ensembl"/>
        </authorList>
    </citation>
    <scope>IDENTIFICATION</scope>
</reference>
<dbReference type="CDD" id="cd20863">
    <property type="entry name" value="C1_RASGRP4"/>
    <property type="match status" value="1"/>
</dbReference>
<feature type="compositionally biased region" description="Polar residues" evidence="8">
    <location>
        <begin position="729"/>
        <end position="739"/>
    </location>
</feature>
<dbReference type="PROSITE" id="PS50081">
    <property type="entry name" value="ZF_DAG_PE_2"/>
    <property type="match status" value="1"/>
</dbReference>
<gene>
    <name evidence="12" type="primary">RASGRP4</name>
</gene>
<dbReference type="SMART" id="SM00147">
    <property type="entry name" value="RasGEF"/>
    <property type="match status" value="1"/>
</dbReference>
<keyword evidence="2 7" id="KW-0344">Guanine-nucleotide releasing factor</keyword>
<dbReference type="GO" id="GO:0140367">
    <property type="term" value="P:antibacterial innate immune response"/>
    <property type="evidence" value="ECO:0007669"/>
    <property type="project" value="Ensembl"/>
</dbReference>
<evidence type="ECO:0000256" key="5">
    <source>
        <dbReference type="ARBA" id="ARBA00022833"/>
    </source>
</evidence>
<evidence type="ECO:0000259" key="9">
    <source>
        <dbReference type="PROSITE" id="PS50009"/>
    </source>
</evidence>
<dbReference type="GO" id="GO:0007200">
    <property type="term" value="P:phospholipase C-activating G protein-coupled receptor signaling pathway"/>
    <property type="evidence" value="ECO:0007669"/>
    <property type="project" value="Ensembl"/>
</dbReference>
<dbReference type="Proteomes" id="UP000472274">
    <property type="component" value="Unplaced"/>
</dbReference>
<feature type="compositionally biased region" description="Pro residues" evidence="8">
    <location>
        <begin position="162"/>
        <end position="172"/>
    </location>
</feature>
<organism evidence="12 13">
    <name type="scientific">Terrapene triunguis</name>
    <name type="common">Three-toed box turtle</name>
    <dbReference type="NCBI Taxonomy" id="2587831"/>
    <lineage>
        <taxon>Eukaryota</taxon>
        <taxon>Metazoa</taxon>
        <taxon>Chordata</taxon>
        <taxon>Craniata</taxon>
        <taxon>Vertebrata</taxon>
        <taxon>Euteleostomi</taxon>
        <taxon>Archelosauria</taxon>
        <taxon>Testudinata</taxon>
        <taxon>Testudines</taxon>
        <taxon>Cryptodira</taxon>
        <taxon>Durocryptodira</taxon>
        <taxon>Testudinoidea</taxon>
        <taxon>Emydidae</taxon>
        <taxon>Terrapene</taxon>
    </lineage>
</organism>
<dbReference type="InParanoid" id="A0A674IGN2"/>
<dbReference type="SUPFAM" id="SSF47473">
    <property type="entry name" value="EF-hand"/>
    <property type="match status" value="1"/>
</dbReference>
<feature type="domain" description="Phorbol-ester/DAG-type" evidence="10">
    <location>
        <begin position="602"/>
        <end position="652"/>
    </location>
</feature>
<comment type="similarity">
    <text evidence="1">Belongs to the RASGRP family.</text>
</comment>
<dbReference type="GO" id="GO:0019992">
    <property type="term" value="F:diacylglycerol binding"/>
    <property type="evidence" value="ECO:0007669"/>
    <property type="project" value="Ensembl"/>
</dbReference>
<dbReference type="SMART" id="SM00109">
    <property type="entry name" value="C1"/>
    <property type="match status" value="1"/>
</dbReference>
<dbReference type="GO" id="GO:0002717">
    <property type="term" value="P:positive regulation of natural killer cell mediated immunity"/>
    <property type="evidence" value="ECO:0007669"/>
    <property type="project" value="Ensembl"/>
</dbReference>
<dbReference type="PRINTS" id="PR00008">
    <property type="entry name" value="DAGPEDOMAIN"/>
</dbReference>
<evidence type="ECO:0000256" key="2">
    <source>
        <dbReference type="ARBA" id="ARBA00022658"/>
    </source>
</evidence>
<dbReference type="InterPro" id="IPR011992">
    <property type="entry name" value="EF-hand-dom_pair"/>
</dbReference>
<keyword evidence="3" id="KW-0479">Metal-binding</keyword>
<dbReference type="InterPro" id="IPR020454">
    <property type="entry name" value="DAG/PE-bd"/>
</dbReference>
<evidence type="ECO:0000256" key="1">
    <source>
        <dbReference type="ARBA" id="ARBA00009566"/>
    </source>
</evidence>
<dbReference type="SUPFAM" id="SSF57889">
    <property type="entry name" value="Cysteine-rich domain"/>
    <property type="match status" value="1"/>
</dbReference>
<evidence type="ECO:0000259" key="10">
    <source>
        <dbReference type="PROSITE" id="PS50081"/>
    </source>
</evidence>
<dbReference type="GO" id="GO:0005654">
    <property type="term" value="C:nucleoplasm"/>
    <property type="evidence" value="ECO:0007669"/>
    <property type="project" value="Ensembl"/>
</dbReference>
<dbReference type="GO" id="GO:0005829">
    <property type="term" value="C:cytosol"/>
    <property type="evidence" value="ECO:0007669"/>
    <property type="project" value="Ensembl"/>
</dbReference>
<keyword evidence="6" id="KW-0106">Calcium</keyword>
<dbReference type="Ensembl" id="ENSTMTT00000007166.1">
    <property type="protein sequence ID" value="ENSTMTP00000006937.1"/>
    <property type="gene ID" value="ENSTMTG00000004905.1"/>
</dbReference>
<feature type="domain" description="Ras-GEF" evidence="9">
    <location>
        <begin position="267"/>
        <end position="497"/>
    </location>
</feature>
<dbReference type="GO" id="GO:0005509">
    <property type="term" value="F:calcium ion binding"/>
    <property type="evidence" value="ECO:0007669"/>
    <property type="project" value="InterPro"/>
</dbReference>
<dbReference type="InterPro" id="IPR036964">
    <property type="entry name" value="RASGEF_cat_dom_sf"/>
</dbReference>
<evidence type="ECO:0000256" key="6">
    <source>
        <dbReference type="ARBA" id="ARBA00022837"/>
    </source>
</evidence>